<feature type="transmembrane region" description="Helical" evidence="2">
    <location>
        <begin position="48"/>
        <end position="65"/>
    </location>
</feature>
<keyword evidence="4" id="KW-1185">Reference proteome</keyword>
<organism evidence="3 4">
    <name type="scientific">Hibiscus sabdariffa</name>
    <name type="common">roselle</name>
    <dbReference type="NCBI Taxonomy" id="183260"/>
    <lineage>
        <taxon>Eukaryota</taxon>
        <taxon>Viridiplantae</taxon>
        <taxon>Streptophyta</taxon>
        <taxon>Embryophyta</taxon>
        <taxon>Tracheophyta</taxon>
        <taxon>Spermatophyta</taxon>
        <taxon>Magnoliopsida</taxon>
        <taxon>eudicotyledons</taxon>
        <taxon>Gunneridae</taxon>
        <taxon>Pentapetalae</taxon>
        <taxon>rosids</taxon>
        <taxon>malvids</taxon>
        <taxon>Malvales</taxon>
        <taxon>Malvaceae</taxon>
        <taxon>Malvoideae</taxon>
        <taxon>Hibiscus</taxon>
    </lineage>
</organism>
<sequence>MAGTYTHATLHHRASQRGVAMALAFVAVVLLSPLYVRRKHEMKLSSGFVLLMVLTGLIISIRITSSPSSCSRPNGGRAWLSPSPDPTCVIPSNGPSSI</sequence>
<evidence type="ECO:0000256" key="1">
    <source>
        <dbReference type="SAM" id="MobiDB-lite"/>
    </source>
</evidence>
<evidence type="ECO:0000313" key="3">
    <source>
        <dbReference type="EMBL" id="KAK9025187.1"/>
    </source>
</evidence>
<gene>
    <name evidence="3" type="ORF">V6N11_065083</name>
</gene>
<keyword evidence="2" id="KW-0472">Membrane</keyword>
<evidence type="ECO:0000256" key="2">
    <source>
        <dbReference type="SAM" id="Phobius"/>
    </source>
</evidence>
<feature type="transmembrane region" description="Helical" evidence="2">
    <location>
        <begin position="18"/>
        <end position="36"/>
    </location>
</feature>
<feature type="region of interest" description="Disordered" evidence="1">
    <location>
        <begin position="73"/>
        <end position="98"/>
    </location>
</feature>
<name>A0ABR2SJ66_9ROSI</name>
<comment type="caution">
    <text evidence="3">The sequence shown here is derived from an EMBL/GenBank/DDBJ whole genome shotgun (WGS) entry which is preliminary data.</text>
</comment>
<proteinExistence type="predicted"/>
<dbReference type="Proteomes" id="UP001396334">
    <property type="component" value="Unassembled WGS sequence"/>
</dbReference>
<reference evidence="3 4" key="1">
    <citation type="journal article" date="2024" name="G3 (Bethesda)">
        <title>Genome assembly of Hibiscus sabdariffa L. provides insights into metabolisms of medicinal natural products.</title>
        <authorList>
            <person name="Kim T."/>
        </authorList>
    </citation>
    <scope>NUCLEOTIDE SEQUENCE [LARGE SCALE GENOMIC DNA]</scope>
    <source>
        <strain evidence="3">TK-2024</strain>
        <tissue evidence="3">Old leaves</tissue>
    </source>
</reference>
<keyword evidence="2" id="KW-1133">Transmembrane helix</keyword>
<evidence type="ECO:0000313" key="4">
    <source>
        <dbReference type="Proteomes" id="UP001396334"/>
    </source>
</evidence>
<dbReference type="EMBL" id="JBBPBN010000014">
    <property type="protein sequence ID" value="KAK9025187.1"/>
    <property type="molecule type" value="Genomic_DNA"/>
</dbReference>
<accession>A0ABR2SJ66</accession>
<protein>
    <submittedName>
        <fullName evidence="3">Uncharacterized protein</fullName>
    </submittedName>
</protein>
<keyword evidence="2" id="KW-0812">Transmembrane</keyword>